<feature type="chain" id="PRO_5046848277" evidence="1">
    <location>
        <begin position="30"/>
        <end position="66"/>
    </location>
</feature>
<sequence length="66" mass="6384">MEPSSRHTALIGAATAALAAAAVVSGVSAVQEPADAPGIVVEAHMSLLGVPGDGPDGLAIQDHMAL</sequence>
<evidence type="ECO:0000313" key="2">
    <source>
        <dbReference type="EMBL" id="GAA1410143.1"/>
    </source>
</evidence>
<organism evidence="2 3">
    <name type="scientific">Kitasatospora putterlickiae</name>
    <dbReference type="NCBI Taxonomy" id="221725"/>
    <lineage>
        <taxon>Bacteria</taxon>
        <taxon>Bacillati</taxon>
        <taxon>Actinomycetota</taxon>
        <taxon>Actinomycetes</taxon>
        <taxon>Kitasatosporales</taxon>
        <taxon>Streptomycetaceae</taxon>
        <taxon>Kitasatospora</taxon>
    </lineage>
</organism>
<dbReference type="RefSeq" id="WP_344343401.1">
    <property type="nucleotide sequence ID" value="NZ_BAAAKJ010000381.1"/>
</dbReference>
<dbReference type="Proteomes" id="UP001499863">
    <property type="component" value="Unassembled WGS sequence"/>
</dbReference>
<protein>
    <submittedName>
        <fullName evidence="2">Uncharacterized protein</fullName>
    </submittedName>
</protein>
<accession>A0ABP4J7Q0</accession>
<evidence type="ECO:0000256" key="1">
    <source>
        <dbReference type="SAM" id="SignalP"/>
    </source>
</evidence>
<feature type="signal peptide" evidence="1">
    <location>
        <begin position="1"/>
        <end position="29"/>
    </location>
</feature>
<evidence type="ECO:0000313" key="3">
    <source>
        <dbReference type="Proteomes" id="UP001499863"/>
    </source>
</evidence>
<keyword evidence="1" id="KW-0732">Signal</keyword>
<keyword evidence="3" id="KW-1185">Reference proteome</keyword>
<dbReference type="EMBL" id="BAAAKJ010000381">
    <property type="protein sequence ID" value="GAA1410143.1"/>
    <property type="molecule type" value="Genomic_DNA"/>
</dbReference>
<name>A0ABP4J7Q0_9ACTN</name>
<reference evidence="3" key="1">
    <citation type="journal article" date="2019" name="Int. J. Syst. Evol. Microbiol.">
        <title>The Global Catalogue of Microorganisms (GCM) 10K type strain sequencing project: providing services to taxonomists for standard genome sequencing and annotation.</title>
        <authorList>
            <consortium name="The Broad Institute Genomics Platform"/>
            <consortium name="The Broad Institute Genome Sequencing Center for Infectious Disease"/>
            <person name="Wu L."/>
            <person name="Ma J."/>
        </authorList>
    </citation>
    <scope>NUCLEOTIDE SEQUENCE [LARGE SCALE GENOMIC DNA]</scope>
    <source>
        <strain evidence="3">JCM 12393</strain>
    </source>
</reference>
<gene>
    <name evidence="2" type="ORF">GCM10009639_60910</name>
</gene>
<comment type="caution">
    <text evidence="2">The sequence shown here is derived from an EMBL/GenBank/DDBJ whole genome shotgun (WGS) entry which is preliminary data.</text>
</comment>
<proteinExistence type="predicted"/>